<dbReference type="OrthoDB" id="3046016at2759"/>
<reference evidence="5 6" key="1">
    <citation type="submission" date="2018-07" db="EMBL/GenBank/DDBJ databases">
        <title>A high quality draft genome assembly of the barn swallow (H. rustica rustica).</title>
        <authorList>
            <person name="Formenti G."/>
            <person name="Chiara M."/>
            <person name="Poveda L."/>
            <person name="Francoijs K.-J."/>
            <person name="Bonisoli-Alquati A."/>
            <person name="Canova L."/>
            <person name="Gianfranceschi L."/>
            <person name="Horner D.S."/>
            <person name="Saino N."/>
        </authorList>
    </citation>
    <scope>NUCLEOTIDE SEQUENCE [LARGE SCALE GENOMIC DNA]</scope>
    <source>
        <strain evidence="5">Chelidonia</strain>
        <tissue evidence="5">Blood</tissue>
    </source>
</reference>
<dbReference type="GO" id="GO:0016567">
    <property type="term" value="P:protein ubiquitination"/>
    <property type="evidence" value="ECO:0007669"/>
    <property type="project" value="UniProtKB-UniPathway"/>
</dbReference>
<dbReference type="InterPro" id="IPR001496">
    <property type="entry name" value="SOCS_box"/>
</dbReference>
<feature type="repeat" description="ANK" evidence="2">
    <location>
        <begin position="1094"/>
        <end position="1126"/>
    </location>
</feature>
<dbReference type="Pfam" id="PF12796">
    <property type="entry name" value="Ank_2"/>
    <property type="match status" value="2"/>
</dbReference>
<dbReference type="PROSITE" id="PS50096">
    <property type="entry name" value="IQ"/>
    <property type="match status" value="1"/>
</dbReference>
<dbReference type="InterPro" id="IPR052267">
    <property type="entry name" value="N-DRC_Component"/>
</dbReference>
<dbReference type="InterPro" id="IPR027417">
    <property type="entry name" value="P-loop_NTPase"/>
</dbReference>
<dbReference type="CDD" id="cd03723">
    <property type="entry name" value="SOCS_ASB4_ASB18"/>
    <property type="match status" value="1"/>
</dbReference>
<organism evidence="5 6">
    <name type="scientific">Hirundo rustica rustica</name>
    <dbReference type="NCBI Taxonomy" id="333673"/>
    <lineage>
        <taxon>Eukaryota</taxon>
        <taxon>Metazoa</taxon>
        <taxon>Chordata</taxon>
        <taxon>Craniata</taxon>
        <taxon>Vertebrata</taxon>
        <taxon>Euteleostomi</taxon>
        <taxon>Archelosauria</taxon>
        <taxon>Archosauria</taxon>
        <taxon>Dinosauria</taxon>
        <taxon>Saurischia</taxon>
        <taxon>Theropoda</taxon>
        <taxon>Coelurosauria</taxon>
        <taxon>Aves</taxon>
        <taxon>Neognathae</taxon>
        <taxon>Neoaves</taxon>
        <taxon>Telluraves</taxon>
        <taxon>Australaves</taxon>
        <taxon>Passeriformes</taxon>
        <taxon>Sylvioidea</taxon>
        <taxon>Hirundinidae</taxon>
        <taxon>Hirundo</taxon>
    </lineage>
</organism>
<dbReference type="InterPro" id="IPR000048">
    <property type="entry name" value="IQ_motif_EF-hand-BS"/>
</dbReference>
<evidence type="ECO:0000256" key="2">
    <source>
        <dbReference type="PROSITE-ProRule" id="PRU00023"/>
    </source>
</evidence>
<gene>
    <name evidence="5" type="ORF">DUI87_04171</name>
</gene>
<evidence type="ECO:0000313" key="5">
    <source>
        <dbReference type="EMBL" id="RMC18289.1"/>
    </source>
</evidence>
<dbReference type="SUPFAM" id="SSF52540">
    <property type="entry name" value="P-loop containing nucleoside triphosphate hydrolases"/>
    <property type="match status" value="1"/>
</dbReference>
<evidence type="ECO:0000256" key="1">
    <source>
        <dbReference type="ARBA" id="ARBA00004906"/>
    </source>
</evidence>
<dbReference type="Gene3D" id="3.40.50.300">
    <property type="entry name" value="P-loop containing nucleotide triphosphate hydrolases"/>
    <property type="match status" value="1"/>
</dbReference>
<feature type="repeat" description="ANK" evidence="2">
    <location>
        <begin position="1022"/>
        <end position="1054"/>
    </location>
</feature>
<feature type="compositionally biased region" description="Polar residues" evidence="3">
    <location>
        <begin position="357"/>
        <end position="367"/>
    </location>
</feature>
<dbReference type="GO" id="GO:0035556">
    <property type="term" value="P:intracellular signal transduction"/>
    <property type="evidence" value="ECO:0007669"/>
    <property type="project" value="InterPro"/>
</dbReference>
<feature type="compositionally biased region" description="Basic and acidic residues" evidence="3">
    <location>
        <begin position="324"/>
        <end position="343"/>
    </location>
</feature>
<dbReference type="PROSITE" id="PS50225">
    <property type="entry name" value="SOCS"/>
    <property type="match status" value="1"/>
</dbReference>
<dbReference type="PROSITE" id="PS50088">
    <property type="entry name" value="ANK_REPEAT"/>
    <property type="match status" value="5"/>
</dbReference>
<comment type="pathway">
    <text evidence="1">Protein modification; protein ubiquitination.</text>
</comment>
<keyword evidence="2" id="KW-0040">ANK repeat</keyword>
<keyword evidence="6" id="KW-1185">Reference proteome</keyword>
<dbReference type="Pfam" id="PF00004">
    <property type="entry name" value="AAA"/>
    <property type="match status" value="1"/>
</dbReference>
<dbReference type="InterPro" id="IPR003959">
    <property type="entry name" value="ATPase_AAA_core"/>
</dbReference>
<evidence type="ECO:0000259" key="4">
    <source>
        <dbReference type="PROSITE" id="PS50225"/>
    </source>
</evidence>
<dbReference type="Pfam" id="PF00612">
    <property type="entry name" value="IQ"/>
    <property type="match status" value="1"/>
</dbReference>
<dbReference type="Gene3D" id="1.10.750.20">
    <property type="entry name" value="SOCS box"/>
    <property type="match status" value="1"/>
</dbReference>
<sequence>MWADTQRELDTMLQREREEFLQPEEDREKVMKMLATAYIQYLEIFRNLEAAHDHLIHQQKRAAVRQALDGVMGRILEIKKEMVALEKSECPYMDGILMELKRVPEDIEIPIPKYFIKENLRILQEREEYLHEILLNAGLLEQEPVTAMTLEEGIKVIQVAERARQGRARAAFMKRIYLEEKRQSQKEKQETGKSPDDAATCIQKVWRGYNQRKKTEKLREEEMIFLGMSLPPDLEAMSYLQKANLLQGEVQKREDLSFRQELRKTEGPHIKETLQDQITQCFLECRHITGRFPDYPPEKTGGSKAIFIEKHPEQVAEELAAKKEAEEKEKNGKVQEKPKEKKPQKAGKQAPKEKNQPMASSPQNASFRKQKQSGLPHLLELVSLNVVDLRWKMGPSNFLSMLEEGSSQYQVFWENRDNRSDFLQDHDPELIKGREREEVEEEIRVQVDEVMQEKLLEIKKAVDGEMGPQGKAKKGEKGSKARGKKRILELERDLTPNRTIDSLYQELAEEGLIIRVKNVNLSDYIGYYDCLRSILRRTGAQPLPSIPEVRQLVALYGILPLGSQTVHENAPLVKSLLLAGPAGVGKKMLVHAICTETGANLFSLTPSNLAGKYPGREGLMMMFHMILKVGKELQPSVVWIRDTEKMYCKGAAKRVEEMNFKRLAKLLPQFLKALKPKDRVLLVGTSNRPFDANLGPFCKAYQKIILVPKPDYLTRFGNFKTNNNEIAFLEFLCLHCRFSMPCCSALWKHYILQSGGALTKLVNLNCLAQVSDGFTQGHLVDVVHTVLTELRLLQMDRKPLRTAEFVTSLARHDPVYKEEEETFQAWYAKTPIGKAWSAAQAAKEEGKRKKGKGKSGKGKKGKGKKLYTALVTGDLRGLQVLTERYHQDVNLVFEISKNELEWQVKSQASYGLSGLWALEEKRELSTPLCLAARHGHPDCLRHLLRRGADPNLAPGGQGPLHEACQGGHGHCLELLLEYRADPNLRSDRGAAPLHLCTSPGSLRCARLLLRHGAAVGLPSEAGGDTALHVAARHRLCDHARLYLRRRARVDARNARGETALGVLCGQPPGPGDHSLQLFQLLAAHGADVEARDEDWRTPLHRACGAANAELARLLLRRGADANAIDYDGVSPLGWALRGAACRRDLRPHVTVQLLLNHGSQRIWPPRLRQAWSVVGWDKPRTAAGDVVPLQAFLSPHTAPGQVLKSCAAVPEVIEVLFNSYSQIPVSQEWAEAVPEEVFQQHQPFYESLLVLAGSARCLQHLCRSAIRAHFGSRCHSLIPLLPVPKALRDFLLLEPEGVVL</sequence>
<feature type="repeat" description="ANK" evidence="2">
    <location>
        <begin position="955"/>
        <end position="987"/>
    </location>
</feature>
<accession>A0A3M0KYB3</accession>
<feature type="domain" description="SOCS box" evidence="4">
    <location>
        <begin position="1254"/>
        <end position="1291"/>
    </location>
</feature>
<evidence type="ECO:0000313" key="6">
    <source>
        <dbReference type="Proteomes" id="UP000269221"/>
    </source>
</evidence>
<comment type="caution">
    <text evidence="5">The sequence shown here is derived from an EMBL/GenBank/DDBJ whole genome shotgun (WGS) entry which is preliminary data.</text>
</comment>
<dbReference type="Gene3D" id="1.25.40.20">
    <property type="entry name" value="Ankyrin repeat-containing domain"/>
    <property type="match status" value="3"/>
</dbReference>
<dbReference type="InterPro" id="IPR036036">
    <property type="entry name" value="SOCS_box-like_dom_sf"/>
</dbReference>
<dbReference type="SUPFAM" id="SSF48403">
    <property type="entry name" value="Ankyrin repeat"/>
    <property type="match status" value="1"/>
</dbReference>
<dbReference type="Pfam" id="PF07525">
    <property type="entry name" value="SOCS_box"/>
    <property type="match status" value="1"/>
</dbReference>
<proteinExistence type="predicted"/>
<name>A0A3M0KYB3_HIRRU</name>
<dbReference type="SMART" id="SM00248">
    <property type="entry name" value="ANK"/>
    <property type="match status" value="7"/>
</dbReference>
<dbReference type="InterPro" id="IPR036770">
    <property type="entry name" value="Ankyrin_rpt-contain_sf"/>
</dbReference>
<dbReference type="GO" id="GO:0016887">
    <property type="term" value="F:ATP hydrolysis activity"/>
    <property type="evidence" value="ECO:0007669"/>
    <property type="project" value="InterPro"/>
</dbReference>
<dbReference type="PANTHER" id="PTHR14690">
    <property type="entry name" value="IQ MOTIF CONTAINING WITH AAA DOMAIN 1"/>
    <property type="match status" value="1"/>
</dbReference>
<dbReference type="SUPFAM" id="SSF158235">
    <property type="entry name" value="SOCS box-like"/>
    <property type="match status" value="1"/>
</dbReference>
<evidence type="ECO:0000256" key="3">
    <source>
        <dbReference type="SAM" id="MobiDB-lite"/>
    </source>
</evidence>
<dbReference type="Pfam" id="PF00023">
    <property type="entry name" value="Ank"/>
    <property type="match status" value="1"/>
</dbReference>
<dbReference type="PANTHER" id="PTHR14690:SF0">
    <property type="entry name" value="IQ MOTIF CONTAINING WITH AAA DOMAIN 1"/>
    <property type="match status" value="1"/>
</dbReference>
<dbReference type="SMART" id="SM00969">
    <property type="entry name" value="SOCS_box"/>
    <property type="match status" value="1"/>
</dbReference>
<feature type="repeat" description="ANK" evidence="2">
    <location>
        <begin position="923"/>
        <end position="955"/>
    </location>
</feature>
<feature type="region of interest" description="Disordered" evidence="3">
    <location>
        <begin position="839"/>
        <end position="862"/>
    </location>
</feature>
<dbReference type="UniPathway" id="UPA00143"/>
<feature type="compositionally biased region" description="Basic residues" evidence="3">
    <location>
        <begin position="848"/>
        <end position="862"/>
    </location>
</feature>
<feature type="repeat" description="ANK" evidence="2">
    <location>
        <begin position="988"/>
        <end position="1020"/>
    </location>
</feature>
<dbReference type="SMART" id="SM00253">
    <property type="entry name" value="SOCS"/>
    <property type="match status" value="1"/>
</dbReference>
<dbReference type="EMBL" id="QRBI01000096">
    <property type="protein sequence ID" value="RMC18289.1"/>
    <property type="molecule type" value="Genomic_DNA"/>
</dbReference>
<dbReference type="InterPro" id="IPR002110">
    <property type="entry name" value="Ankyrin_rpt"/>
</dbReference>
<feature type="region of interest" description="Disordered" evidence="3">
    <location>
        <begin position="324"/>
        <end position="372"/>
    </location>
</feature>
<dbReference type="STRING" id="333673.A0A3M0KYB3"/>
<protein>
    <recommendedName>
        <fullName evidence="4">SOCS box domain-containing protein</fullName>
    </recommendedName>
</protein>
<dbReference type="FunFam" id="1.10.750.20:FF:000001">
    <property type="entry name" value="Ankyrin repeat and SOCS box containing 1"/>
    <property type="match status" value="1"/>
</dbReference>
<dbReference type="Proteomes" id="UP000269221">
    <property type="component" value="Unassembled WGS sequence"/>
</dbReference>
<dbReference type="PROSITE" id="PS50297">
    <property type="entry name" value="ANK_REP_REGION"/>
    <property type="match status" value="4"/>
</dbReference>
<dbReference type="GO" id="GO:0005524">
    <property type="term" value="F:ATP binding"/>
    <property type="evidence" value="ECO:0007669"/>
    <property type="project" value="InterPro"/>
</dbReference>